<dbReference type="PANTHER" id="PTHR31698:SF8">
    <property type="entry name" value="LYSOZYME G-RELATED"/>
    <property type="match status" value="1"/>
</dbReference>
<gene>
    <name evidence="1" type="ORF">GSLYS_00002806001</name>
</gene>
<dbReference type="EMBL" id="CAXITT010000035">
    <property type="protein sequence ID" value="CAL1528636.1"/>
    <property type="molecule type" value="Genomic_DNA"/>
</dbReference>
<accession>A0AAV2H932</accession>
<organism evidence="1 2">
    <name type="scientific">Lymnaea stagnalis</name>
    <name type="common">Great pond snail</name>
    <name type="synonym">Helix stagnalis</name>
    <dbReference type="NCBI Taxonomy" id="6523"/>
    <lineage>
        <taxon>Eukaryota</taxon>
        <taxon>Metazoa</taxon>
        <taxon>Spiralia</taxon>
        <taxon>Lophotrochozoa</taxon>
        <taxon>Mollusca</taxon>
        <taxon>Gastropoda</taxon>
        <taxon>Heterobranchia</taxon>
        <taxon>Euthyneura</taxon>
        <taxon>Panpulmonata</taxon>
        <taxon>Hygrophila</taxon>
        <taxon>Lymnaeoidea</taxon>
        <taxon>Lymnaeidae</taxon>
        <taxon>Lymnaea</taxon>
    </lineage>
</organism>
<dbReference type="Proteomes" id="UP001497497">
    <property type="component" value="Unassembled WGS sequence"/>
</dbReference>
<dbReference type="SUPFAM" id="SSF53955">
    <property type="entry name" value="Lysozyme-like"/>
    <property type="match status" value="1"/>
</dbReference>
<sequence>MKNFKNGRGGTSKQMTMSDTFILHLALFSALRNCYGDVANLTPTGKLFGGLTESYSFVEHDLPALVAHRNCYDASADTNCIEASVIAALASRESQGGASLINGYSENGRLWGILQCDVHSGLPCTSVQWNSCAHIEMMVSRILIPAIYNIYAKHTTWTLDQALQGGVAAYDVGINLVQNWLTVDANTTGHDYSNDVIARAKWLKAHGWN</sequence>
<reference evidence="1 2" key="1">
    <citation type="submission" date="2024-04" db="EMBL/GenBank/DDBJ databases">
        <authorList>
            <consortium name="Genoscope - CEA"/>
            <person name="William W."/>
        </authorList>
    </citation>
    <scope>NUCLEOTIDE SEQUENCE [LARGE SCALE GENOMIC DNA]</scope>
</reference>
<name>A0AAV2H932_LYMST</name>
<dbReference type="InterPro" id="IPR023346">
    <property type="entry name" value="Lysozyme-like_dom_sf"/>
</dbReference>
<keyword evidence="2" id="KW-1185">Reference proteome</keyword>
<dbReference type="Gene3D" id="1.10.530.10">
    <property type="match status" value="1"/>
</dbReference>
<protein>
    <submittedName>
        <fullName evidence="1">Uncharacterized protein</fullName>
    </submittedName>
</protein>
<dbReference type="GO" id="GO:0009253">
    <property type="term" value="P:peptidoglycan catabolic process"/>
    <property type="evidence" value="ECO:0007669"/>
    <property type="project" value="InterPro"/>
</dbReference>
<dbReference type="PRINTS" id="PR00749">
    <property type="entry name" value="LYSOZYMEG"/>
</dbReference>
<dbReference type="InterPro" id="IPR002152">
    <property type="entry name" value="Glyco_hydro_23"/>
</dbReference>
<evidence type="ECO:0000313" key="1">
    <source>
        <dbReference type="EMBL" id="CAL1528636.1"/>
    </source>
</evidence>
<evidence type="ECO:0000313" key="2">
    <source>
        <dbReference type="Proteomes" id="UP001497497"/>
    </source>
</evidence>
<dbReference type="AlphaFoldDB" id="A0AAV2H932"/>
<dbReference type="PANTHER" id="PTHR31698">
    <property type="entry name" value="LYSOZYME G FAMILY MEMBER"/>
    <property type="match status" value="1"/>
</dbReference>
<dbReference type="GO" id="GO:0003796">
    <property type="term" value="F:lysozyme activity"/>
    <property type="evidence" value="ECO:0007669"/>
    <property type="project" value="InterPro"/>
</dbReference>
<comment type="caution">
    <text evidence="1">The sequence shown here is derived from an EMBL/GenBank/DDBJ whole genome shotgun (WGS) entry which is preliminary data.</text>
</comment>
<proteinExistence type="predicted"/>